<dbReference type="SUPFAM" id="SSF49870">
    <property type="entry name" value="Osmotin, thaumatin-like protein"/>
    <property type="match status" value="1"/>
</dbReference>
<keyword evidence="2" id="KW-1185">Reference proteome</keyword>
<protein>
    <recommendedName>
        <fullName evidence="3">Thaumatin domain-containing protein</fullName>
    </recommendedName>
</protein>
<organism evidence="1 2">
    <name type="scientific">Halothiobacillus diazotrophicus</name>
    <dbReference type="NCBI Taxonomy" id="1860122"/>
    <lineage>
        <taxon>Bacteria</taxon>
        <taxon>Pseudomonadati</taxon>
        <taxon>Pseudomonadota</taxon>
        <taxon>Gammaproteobacteria</taxon>
        <taxon>Chromatiales</taxon>
        <taxon>Halothiobacillaceae</taxon>
        <taxon>Halothiobacillus</taxon>
    </lineage>
</organism>
<dbReference type="Proteomes" id="UP000078596">
    <property type="component" value="Chromosome"/>
</dbReference>
<accession>A0A191ZET7</accession>
<dbReference type="EMBL" id="CP016027">
    <property type="protein sequence ID" value="ANJ66375.1"/>
    <property type="molecule type" value="Genomic_DNA"/>
</dbReference>
<evidence type="ECO:0000313" key="1">
    <source>
        <dbReference type="EMBL" id="ANJ66375.1"/>
    </source>
</evidence>
<reference evidence="1 2" key="1">
    <citation type="submission" date="2016-06" db="EMBL/GenBank/DDBJ databases">
        <title>Insight into the functional genes involving in sulfur oxidation in Pearl River water.</title>
        <authorList>
            <person name="Luo J."/>
            <person name="Tan X."/>
            <person name="Lin W."/>
        </authorList>
    </citation>
    <scope>NUCLEOTIDE SEQUENCE [LARGE SCALE GENOMIC DNA]</scope>
    <source>
        <strain evidence="1 2">LS2</strain>
    </source>
</reference>
<sequence>MTRALLVTAVIFLTGCQGSGTSNSTGTIQIGSDSVEVRAGEARTVPVTLSGNNGGINRKITLSVADPTIAYVAPNSCVLSSGADPCTVTVFGKQAGSTVLLAEADGYARSQVATSVTPPTNPYGTISVTSATQSFYSGASIGYPFSITVQLTPATGTTSKKIPNDNPLTVLMNPVPGISYANGGVQQCALTTDAPTCTLSGTIDATLVTSKKSFTTTIQPTGSWVAGVNAPFGPQDNVTITWNGNPDQSPGTIHVASQNGSGQIYLGMKAPLFVYLKDDTLAQSAYWVTVTSQDPSALVFYAYPDGSNSPSSMQTMPSVTCALALDNTSPASYASSVTSCGYGLLPLKGTAAGLDASLSVAVTLVPPSQSNNQVGLLLAMPNFPKTVNLKLMDNSALTTGRTITFANDSTDTVAIGVNAGSANAYTAPNAVAPGVDPTNPARTKAGAQSYCGPTSNGKNACPIGSTCVQGGAGVAKGKTPYMCFWDKPAFANGTGILPPAGQPGASTTLFIPQWSGITTGPQQIQWSGNYYVQQCPGGNCPASIETPGTGPAYAANSLAEVTYQHNTVDYYDVSIINGANYGLAFGPTDPVSTAKNYACGTPGERVPPMGVSATLPNSSWAFAPTTASFPPGQTTAVSDSPSSYFAIVDPGTAPTPTPCTTQSICTSTTGSSGPVCGWNKSKVLSGQFTFAAAERVCGNFVSWATADQIWGWNGNQNTQYLNQAPFDFTTQNAISPPFNGQSSIAVSDLQLCINNSFSAYTDPAPTGQPAVMACGGTNWAGITTPAVTYTTQGPAWVKDVLPTITWLKQACPTCYTYPFDDMSSTFTCEKDLIQDGSNNQNYTIRISNTSDTFN</sequence>
<evidence type="ECO:0000313" key="2">
    <source>
        <dbReference type="Proteomes" id="UP000078596"/>
    </source>
</evidence>
<gene>
    <name evidence="1" type="ORF">A9404_02365</name>
</gene>
<dbReference type="InterPro" id="IPR037176">
    <property type="entry name" value="Osmotin/thaumatin-like_sf"/>
</dbReference>
<evidence type="ECO:0008006" key="3">
    <source>
        <dbReference type="Google" id="ProtNLM"/>
    </source>
</evidence>
<dbReference type="STRING" id="1860122.A9404_02365"/>
<dbReference type="PANTHER" id="PTHR31013">
    <property type="entry name" value="THAUMATIN FAMILY PROTEIN-RELATED"/>
    <property type="match status" value="1"/>
</dbReference>
<dbReference type="PROSITE" id="PS51257">
    <property type="entry name" value="PROKAR_LIPOPROTEIN"/>
    <property type="match status" value="1"/>
</dbReference>
<proteinExistence type="predicted"/>
<dbReference type="KEGG" id="haz:A9404_02365"/>
<dbReference type="PANTHER" id="PTHR31013:SF2">
    <property type="entry name" value="THAUMATIN-LIKE PROTEIN"/>
    <property type="match status" value="1"/>
</dbReference>
<dbReference type="Gene3D" id="2.60.110.10">
    <property type="entry name" value="Thaumatin"/>
    <property type="match status" value="2"/>
</dbReference>
<dbReference type="AlphaFoldDB" id="A0A191ZET7"/>
<name>A0A191ZET7_9GAMM</name>